<dbReference type="GO" id="GO:0005886">
    <property type="term" value="C:plasma membrane"/>
    <property type="evidence" value="ECO:0007669"/>
    <property type="project" value="UniProtKB-SubCell"/>
</dbReference>
<proteinExistence type="evidence at protein level"/>
<dbReference type="SMR" id="A0A0H2UHV3"/>
<dbReference type="PANTHER" id="PTHR11860:SF59">
    <property type="entry name" value="FAS APOPTOTIC INHIBITORY MOLECULE 3"/>
    <property type="match status" value="1"/>
</dbReference>
<evidence type="ECO:0007829" key="10">
    <source>
        <dbReference type="PubMed" id="16641100"/>
    </source>
</evidence>
<evidence type="ECO:0000313" key="8">
    <source>
        <dbReference type="Proteomes" id="UP000002494"/>
    </source>
</evidence>
<dbReference type="Bgee" id="ENSRNOG00000004441">
    <property type="expression patterns" value="Expressed in spleen and 18 other cell types or tissues"/>
</dbReference>
<sequence>MIGVRQPHSRGSWMGPGLQGTMNLWLWLLYFLPVSGTLKVLPEVRLEVELGGSVFIECPLPQTHVRMYLCRQMTNPAICATVVSNIFVKKEYKRRVTLKPSLNKKLFLVEMTQLTKDDEGIYACGVGTNTDLGKTQKVTLNVRNEFPEYPEPFWDDEPTSEPSPRWWLHRYPEELPWLKMGEHASPSGFIDKVTTLSPKTEAPPVHQPSTNTSVSRHPRVYGASSETPTKPSALLPATTAFKTSARQASRLLEASYSHHTRLHGERTPHYGSQYGREDRGLHISIPEFHILIPTFLGFLLLVLLGLVVKRAIQRRRAFSRRVGRMARRMRGRGPSRQIPTQRRDAPQRPRSQNNVYSACPRRAREPDNVGSAEALLLNAPASAPPALPLVIETSWPHTPSLKMSCEYVSLGHQPAVNVEDQDSNDYINIPGLPHLPSKPPGPRPSRQ</sequence>
<dbReference type="InterPro" id="IPR013783">
    <property type="entry name" value="Ig-like_fold"/>
</dbReference>
<evidence type="ECO:0000256" key="4">
    <source>
        <dbReference type="SAM" id="MobiDB-lite"/>
    </source>
</evidence>
<dbReference type="GeneTree" id="ENSGT00940000162282"/>
<feature type="transmembrane region" description="Helical" evidence="5">
    <location>
        <begin position="288"/>
        <end position="308"/>
    </location>
</feature>
<dbReference type="PANTHER" id="PTHR11860">
    <property type="entry name" value="POLYMERIC-IMMUNOGLOBULIN RECEPTOR"/>
    <property type="match status" value="1"/>
</dbReference>
<organism evidence="7 8">
    <name type="scientific">Rattus norvegicus</name>
    <name type="common">Rat</name>
    <dbReference type="NCBI Taxonomy" id="10116"/>
    <lineage>
        <taxon>Eukaryota</taxon>
        <taxon>Metazoa</taxon>
        <taxon>Chordata</taxon>
        <taxon>Craniata</taxon>
        <taxon>Vertebrata</taxon>
        <taxon>Euteleostomi</taxon>
        <taxon>Mammalia</taxon>
        <taxon>Eutheria</taxon>
        <taxon>Euarchontoglires</taxon>
        <taxon>Glires</taxon>
        <taxon>Rodentia</taxon>
        <taxon>Myomorpha</taxon>
        <taxon>Muroidea</taxon>
        <taxon>Muridae</taxon>
        <taxon>Murinae</taxon>
        <taxon>Rattus</taxon>
    </lineage>
</organism>
<comment type="subcellular location">
    <subcellularLocation>
        <location evidence="1">Cell membrane</location>
        <topology evidence="1">Single-pass membrane protein</topology>
    </subcellularLocation>
</comment>
<dbReference type="Gene3D" id="2.60.40.10">
    <property type="entry name" value="Immunoglobulins"/>
    <property type="match status" value="1"/>
</dbReference>
<evidence type="ECO:0000256" key="3">
    <source>
        <dbReference type="ARBA" id="ARBA00023136"/>
    </source>
</evidence>
<keyword evidence="2 5" id="KW-0812">Transmembrane</keyword>
<evidence type="ECO:0000313" key="9">
    <source>
        <dbReference type="RGD" id="1359282"/>
    </source>
</evidence>
<dbReference type="OMA" id="FYHQPAA"/>
<gene>
    <name evidence="7 9" type="primary">Fcmr</name>
</gene>
<dbReference type="AlphaFoldDB" id="A0A0H2UHV3"/>
<reference evidence="7" key="3">
    <citation type="submission" date="2025-08" db="UniProtKB">
        <authorList>
            <consortium name="Ensembl"/>
        </authorList>
    </citation>
    <scope>IDENTIFICATION</scope>
    <source>
        <strain evidence="7">Brown Norway</strain>
    </source>
</reference>
<dbReference type="InterPro" id="IPR013106">
    <property type="entry name" value="Ig_V-set"/>
</dbReference>
<dbReference type="Pfam" id="PF07686">
    <property type="entry name" value="V-set"/>
    <property type="match status" value="1"/>
</dbReference>
<name>A0A0H2UHV3_RAT</name>
<dbReference type="InterPro" id="IPR036179">
    <property type="entry name" value="Ig-like_dom_sf"/>
</dbReference>
<dbReference type="SUPFAM" id="SSF48726">
    <property type="entry name" value="Immunoglobulin"/>
    <property type="match status" value="1"/>
</dbReference>
<dbReference type="RGD" id="1359282">
    <property type="gene designation" value="Fcmr"/>
</dbReference>
<feature type="compositionally biased region" description="Pro residues" evidence="4">
    <location>
        <begin position="436"/>
        <end position="447"/>
    </location>
</feature>
<dbReference type="Proteomes" id="UP000002494">
    <property type="component" value="Chromosome 13"/>
</dbReference>
<protein>
    <submittedName>
        <fullName evidence="7">Fc mu receptor</fullName>
    </submittedName>
</protein>
<reference evidence="10" key="1">
    <citation type="journal article" date="2006" name="Proc. Natl. Acad. Sci. U.S.A.">
        <title>Quantitative phosphoproteomics of vasopressin-sensitive renal cells: regulation of aquaporin-2 phosphorylation at two sites.</title>
        <authorList>
            <person name="Hoffert J.D."/>
            <person name="Pisitkun T."/>
            <person name="Wang G."/>
            <person name="Shen R.F."/>
            <person name="Knepper M.A."/>
        </authorList>
    </citation>
    <scope>IDENTIFICATION BY MASS SPECTROMETRY [LARGE SCALE ANALYSIS]</scope>
</reference>
<dbReference type="Ensembl" id="ENSRNOT00000038822.7">
    <property type="protein sequence ID" value="ENSRNOP00000036615.5"/>
    <property type="gene ID" value="ENSRNOG00000004441.8"/>
</dbReference>
<keyword evidence="5" id="KW-1133">Transmembrane helix</keyword>
<feature type="region of interest" description="Disordered" evidence="4">
    <location>
        <begin position="327"/>
        <end position="367"/>
    </location>
</feature>
<keyword evidence="8" id="KW-1185">Reference proteome</keyword>
<evidence type="ECO:0000259" key="6">
    <source>
        <dbReference type="SMART" id="SM00409"/>
    </source>
</evidence>
<evidence type="ECO:0000256" key="1">
    <source>
        <dbReference type="ARBA" id="ARBA00004162"/>
    </source>
</evidence>
<feature type="domain" description="Immunoglobulin" evidence="6">
    <location>
        <begin position="43"/>
        <end position="143"/>
    </location>
</feature>
<feature type="region of interest" description="Disordered" evidence="4">
    <location>
        <begin position="198"/>
        <end position="232"/>
    </location>
</feature>
<accession>A0A0H2UHV3</accession>
<dbReference type="SMART" id="SM00409">
    <property type="entry name" value="IG"/>
    <property type="match status" value="1"/>
</dbReference>
<evidence type="ECO:0000313" key="7">
    <source>
        <dbReference type="Ensembl" id="ENSRNOP00000036615.5"/>
    </source>
</evidence>
<dbReference type="CDD" id="cd05716">
    <property type="entry name" value="IgV_pIgR_like"/>
    <property type="match status" value="1"/>
</dbReference>
<reference evidence="7" key="2">
    <citation type="submission" date="2024-01" db="EMBL/GenBank/DDBJ databases">
        <title>GRCr8: a new rat reference genome assembly contstructed from accurate long reads and long range scaffolding.</title>
        <authorList>
            <person name="Doris P.A."/>
            <person name="Kalbfleisch T."/>
            <person name="Li K."/>
            <person name="Howe K."/>
            <person name="Wood J."/>
        </authorList>
    </citation>
    <scope>NUCLEOTIDE SEQUENCE [LARGE SCALE GENOMIC DNA]</scope>
    <source>
        <strain evidence="7">Brown Norway</strain>
    </source>
</reference>
<evidence type="ECO:0000256" key="2">
    <source>
        <dbReference type="ARBA" id="ARBA00022692"/>
    </source>
</evidence>
<reference evidence="7" key="4">
    <citation type="submission" date="2025-09" db="UniProtKB">
        <authorList>
            <consortium name="Ensembl"/>
        </authorList>
    </citation>
    <scope>IDENTIFICATION</scope>
    <source>
        <strain evidence="7">Brown Norway</strain>
    </source>
</reference>
<evidence type="ECO:0000256" key="5">
    <source>
        <dbReference type="SAM" id="Phobius"/>
    </source>
</evidence>
<feature type="region of interest" description="Disordered" evidence="4">
    <location>
        <begin position="422"/>
        <end position="447"/>
    </location>
</feature>
<dbReference type="InterPro" id="IPR003599">
    <property type="entry name" value="Ig_sub"/>
</dbReference>
<dbReference type="InterPro" id="IPR050671">
    <property type="entry name" value="CD300_family_receptors"/>
</dbReference>
<keyword evidence="3 5" id="KW-0472">Membrane</keyword>